<name>A0A7I8WGR8_BURXY</name>
<comment type="caution">
    <text evidence="1">The sequence shown here is derived from an EMBL/GenBank/DDBJ whole genome shotgun (WGS) entry which is preliminary data.</text>
</comment>
<keyword evidence="2" id="KW-1185">Reference proteome</keyword>
<protein>
    <submittedName>
        <fullName evidence="1">(pine wood nematode) hypothetical protein</fullName>
    </submittedName>
</protein>
<dbReference type="EMBL" id="CAJFCV020000003">
    <property type="protein sequence ID" value="CAG9110912.1"/>
    <property type="molecule type" value="Genomic_DNA"/>
</dbReference>
<dbReference type="Proteomes" id="UP000659654">
    <property type="component" value="Unassembled WGS sequence"/>
</dbReference>
<evidence type="ECO:0000313" key="2">
    <source>
        <dbReference type="Proteomes" id="UP000659654"/>
    </source>
</evidence>
<evidence type="ECO:0000313" key="1">
    <source>
        <dbReference type="EMBL" id="CAD5222620.1"/>
    </source>
</evidence>
<gene>
    <name evidence="1" type="ORF">BXYJ_LOCUS7569</name>
</gene>
<reference evidence="1" key="1">
    <citation type="submission" date="2020-09" db="EMBL/GenBank/DDBJ databases">
        <authorList>
            <person name="Kikuchi T."/>
        </authorList>
    </citation>
    <scope>NUCLEOTIDE SEQUENCE</scope>
    <source>
        <strain evidence="1">Ka4C1</strain>
    </source>
</reference>
<dbReference type="EMBL" id="CAJFDI010000003">
    <property type="protein sequence ID" value="CAD5222620.1"/>
    <property type="molecule type" value="Genomic_DNA"/>
</dbReference>
<dbReference type="AlphaFoldDB" id="A0A7I8WGR8"/>
<organism evidence="1 2">
    <name type="scientific">Bursaphelenchus xylophilus</name>
    <name type="common">Pinewood nematode worm</name>
    <name type="synonym">Aphelenchoides xylophilus</name>
    <dbReference type="NCBI Taxonomy" id="6326"/>
    <lineage>
        <taxon>Eukaryota</taxon>
        <taxon>Metazoa</taxon>
        <taxon>Ecdysozoa</taxon>
        <taxon>Nematoda</taxon>
        <taxon>Chromadorea</taxon>
        <taxon>Rhabditida</taxon>
        <taxon>Tylenchina</taxon>
        <taxon>Tylenchomorpha</taxon>
        <taxon>Aphelenchoidea</taxon>
        <taxon>Aphelenchoididae</taxon>
        <taxon>Bursaphelenchus</taxon>
    </lineage>
</organism>
<dbReference type="Proteomes" id="UP000582659">
    <property type="component" value="Unassembled WGS sequence"/>
</dbReference>
<accession>A0A7I8WGR8</accession>
<sequence length="148" mass="16338">MPLFRDGGCNGFSCVSTCVRFTRAGKTYHLYHGAESAGEKSFAQITAIYDALNKTGIHHDKSETILTKRPQGSGRAVEGGLGILNLKKQDQEESYAAKKKSGESAVNLSDVLAKAAKNKEKEKDQYIYEEVQDVVTEIMPFKVVTRYV</sequence>
<proteinExistence type="predicted"/>